<dbReference type="PROSITE" id="PS01359">
    <property type="entry name" value="ZF_PHD_1"/>
    <property type="match status" value="1"/>
</dbReference>
<evidence type="ECO:0000256" key="14">
    <source>
        <dbReference type="PROSITE-ProRule" id="PRU00475"/>
    </source>
</evidence>
<keyword evidence="10 14" id="KW-0539">Nucleus</keyword>
<dbReference type="InParanoid" id="A0A6J2Y048"/>
<dbReference type="InterPro" id="IPR013083">
    <property type="entry name" value="Znf_RING/FYVE/PHD"/>
</dbReference>
<evidence type="ECO:0000259" key="20">
    <source>
        <dbReference type="PROSITE" id="PS51136"/>
    </source>
</evidence>
<feature type="region of interest" description="Disordered" evidence="16">
    <location>
        <begin position="829"/>
        <end position="853"/>
    </location>
</feature>
<dbReference type="PROSITE" id="PS50016">
    <property type="entry name" value="ZF_PHD_2"/>
    <property type="match status" value="2"/>
</dbReference>
<feature type="coiled-coil region" evidence="15">
    <location>
        <begin position="299"/>
        <end position="332"/>
    </location>
</feature>
<dbReference type="SMART" id="SM00571">
    <property type="entry name" value="DDT"/>
    <property type="match status" value="1"/>
</dbReference>
<feature type="compositionally biased region" description="Basic and acidic residues" evidence="16">
    <location>
        <begin position="946"/>
        <end position="957"/>
    </location>
</feature>
<dbReference type="FunFam" id="3.30.40.10:FF:000300">
    <property type="entry name" value="Bromodomain adjacent to zinc finger domain protein 1A"/>
    <property type="match status" value="1"/>
</dbReference>
<feature type="coiled-coil region" evidence="15">
    <location>
        <begin position="611"/>
        <end position="638"/>
    </location>
</feature>
<dbReference type="GO" id="GO:0045740">
    <property type="term" value="P:positive regulation of DNA replication"/>
    <property type="evidence" value="ECO:0007669"/>
    <property type="project" value="TreeGrafter"/>
</dbReference>
<dbReference type="PANTHER" id="PTHR46510">
    <property type="entry name" value="BROMODOMAIN ADJACENT TO ZINC FINGER DOMAIN PROTEIN 1A"/>
    <property type="match status" value="1"/>
</dbReference>
<dbReference type="Pfam" id="PF00439">
    <property type="entry name" value="Bromodomain"/>
    <property type="match status" value="1"/>
</dbReference>
<dbReference type="GeneID" id="115882969"/>
<evidence type="ECO:0000259" key="17">
    <source>
        <dbReference type="PROSITE" id="PS50014"/>
    </source>
</evidence>
<accession>A0A6J2Y048</accession>
<dbReference type="InterPro" id="IPR047171">
    <property type="entry name" value="BAZ1A"/>
</dbReference>
<evidence type="ECO:0000256" key="3">
    <source>
        <dbReference type="ARBA" id="ARBA00022723"/>
    </source>
</evidence>
<dbReference type="KEGG" id="soy:115882969"/>
<evidence type="ECO:0000259" key="18">
    <source>
        <dbReference type="PROSITE" id="PS50016"/>
    </source>
</evidence>
<dbReference type="InterPro" id="IPR019786">
    <property type="entry name" value="Zinc_finger_PHD-type_CS"/>
</dbReference>
<dbReference type="InterPro" id="IPR019787">
    <property type="entry name" value="Znf_PHD-finger"/>
</dbReference>
<dbReference type="GO" id="GO:0003677">
    <property type="term" value="F:DNA binding"/>
    <property type="evidence" value="ECO:0007669"/>
    <property type="project" value="TreeGrafter"/>
</dbReference>
<evidence type="ECO:0000313" key="21">
    <source>
        <dbReference type="Proteomes" id="UP000504635"/>
    </source>
</evidence>
<keyword evidence="21" id="KW-1185">Reference proteome</keyword>
<evidence type="ECO:0000256" key="2">
    <source>
        <dbReference type="ARBA" id="ARBA00022553"/>
    </source>
</evidence>
<name>A0A6J2Y048_SITOR</name>
<feature type="domain" description="Bromo" evidence="17">
    <location>
        <begin position="1325"/>
        <end position="1395"/>
    </location>
</feature>
<keyword evidence="3" id="KW-0479">Metal-binding</keyword>
<dbReference type="Pfam" id="PF10537">
    <property type="entry name" value="WAC_Acf1_DNA_bd"/>
    <property type="match status" value="1"/>
</dbReference>
<dbReference type="GO" id="GO:0008623">
    <property type="term" value="C:CHRAC"/>
    <property type="evidence" value="ECO:0007669"/>
    <property type="project" value="TreeGrafter"/>
</dbReference>
<feature type="domain" description="DDT" evidence="19">
    <location>
        <begin position="367"/>
        <end position="432"/>
    </location>
</feature>
<dbReference type="Pfam" id="PF15612">
    <property type="entry name" value="WHIM1"/>
    <property type="match status" value="1"/>
</dbReference>
<dbReference type="Gene3D" id="3.30.40.10">
    <property type="entry name" value="Zinc/RING finger domain, C3HC4 (zinc finger)"/>
    <property type="match status" value="2"/>
</dbReference>
<keyword evidence="2" id="KW-0597">Phosphoprotein</keyword>
<evidence type="ECO:0000256" key="4">
    <source>
        <dbReference type="ARBA" id="ARBA00022771"/>
    </source>
</evidence>
<evidence type="ECO:0000256" key="7">
    <source>
        <dbReference type="ARBA" id="ARBA00023054"/>
    </source>
</evidence>
<dbReference type="PROSITE" id="PS50014">
    <property type="entry name" value="BROMODOMAIN_2"/>
    <property type="match status" value="1"/>
</dbReference>
<dbReference type="PROSITE" id="PS51136">
    <property type="entry name" value="WAC"/>
    <property type="match status" value="1"/>
</dbReference>
<keyword evidence="8 12" id="KW-0103">Bromodomain</keyword>
<dbReference type="SMART" id="SM00297">
    <property type="entry name" value="BROMO"/>
    <property type="match status" value="1"/>
</dbReference>
<dbReference type="RefSeq" id="XP_030757097.1">
    <property type="nucleotide sequence ID" value="XM_030901237.1"/>
</dbReference>
<dbReference type="OrthoDB" id="332390at2759"/>
<evidence type="ECO:0000256" key="10">
    <source>
        <dbReference type="ARBA" id="ARBA00023242"/>
    </source>
</evidence>
<dbReference type="SUPFAM" id="SSF57903">
    <property type="entry name" value="FYVE/PHD zinc finger"/>
    <property type="match status" value="2"/>
</dbReference>
<dbReference type="Pfam" id="PF02791">
    <property type="entry name" value="DDT"/>
    <property type="match status" value="1"/>
</dbReference>
<dbReference type="Proteomes" id="UP000504635">
    <property type="component" value="Unplaced"/>
</dbReference>
<dbReference type="GO" id="GO:0006338">
    <property type="term" value="P:chromatin remodeling"/>
    <property type="evidence" value="ECO:0007669"/>
    <property type="project" value="InterPro"/>
</dbReference>
<proteinExistence type="predicted"/>
<dbReference type="InterPro" id="IPR001487">
    <property type="entry name" value="Bromodomain"/>
</dbReference>
<dbReference type="InterPro" id="IPR028942">
    <property type="entry name" value="WHIM1_dom"/>
</dbReference>
<organism evidence="21 22">
    <name type="scientific">Sitophilus oryzae</name>
    <name type="common">Rice weevil</name>
    <name type="synonym">Curculio oryzae</name>
    <dbReference type="NCBI Taxonomy" id="7048"/>
    <lineage>
        <taxon>Eukaryota</taxon>
        <taxon>Metazoa</taxon>
        <taxon>Ecdysozoa</taxon>
        <taxon>Arthropoda</taxon>
        <taxon>Hexapoda</taxon>
        <taxon>Insecta</taxon>
        <taxon>Pterygota</taxon>
        <taxon>Neoptera</taxon>
        <taxon>Endopterygota</taxon>
        <taxon>Coleoptera</taxon>
        <taxon>Polyphaga</taxon>
        <taxon>Cucujiformia</taxon>
        <taxon>Curculionidae</taxon>
        <taxon>Dryophthorinae</taxon>
        <taxon>Sitophilus</taxon>
    </lineage>
</organism>
<evidence type="ECO:0000256" key="5">
    <source>
        <dbReference type="ARBA" id="ARBA00022833"/>
    </source>
</evidence>
<dbReference type="SUPFAM" id="SSF47370">
    <property type="entry name" value="Bromodomain"/>
    <property type="match status" value="1"/>
</dbReference>
<feature type="region of interest" description="Disordered" evidence="16">
    <location>
        <begin position="1282"/>
        <end position="1308"/>
    </location>
</feature>
<feature type="domain" description="WAC" evidence="20">
    <location>
        <begin position="22"/>
        <end position="130"/>
    </location>
</feature>
<gene>
    <name evidence="22" type="primary">LOC115882969</name>
</gene>
<dbReference type="GO" id="GO:0031445">
    <property type="term" value="P:regulation of heterochromatin formation"/>
    <property type="evidence" value="ECO:0007669"/>
    <property type="project" value="TreeGrafter"/>
</dbReference>
<feature type="region of interest" description="Disordered" evidence="16">
    <location>
        <begin position="717"/>
        <end position="741"/>
    </location>
</feature>
<evidence type="ECO:0000313" key="22">
    <source>
        <dbReference type="RefSeq" id="XP_030757097.1"/>
    </source>
</evidence>
<dbReference type="PROSITE" id="PS50827">
    <property type="entry name" value="DDT"/>
    <property type="match status" value="1"/>
</dbReference>
<feature type="region of interest" description="Disordered" evidence="16">
    <location>
        <begin position="1135"/>
        <end position="1170"/>
    </location>
</feature>
<dbReference type="GO" id="GO:0008270">
    <property type="term" value="F:zinc ion binding"/>
    <property type="evidence" value="ECO:0007669"/>
    <property type="project" value="UniProtKB-KW"/>
</dbReference>
<evidence type="ECO:0000256" key="15">
    <source>
        <dbReference type="SAM" id="Coils"/>
    </source>
</evidence>
<dbReference type="Pfam" id="PF00628">
    <property type="entry name" value="PHD"/>
    <property type="match status" value="2"/>
</dbReference>
<dbReference type="PANTHER" id="PTHR46510:SF1">
    <property type="entry name" value="BROMODOMAIN ADJACENT TO ZINC FINGER DOMAIN PROTEIN 1A"/>
    <property type="match status" value="1"/>
</dbReference>
<evidence type="ECO:0000256" key="9">
    <source>
        <dbReference type="ARBA" id="ARBA00023163"/>
    </source>
</evidence>
<dbReference type="Gene3D" id="1.20.920.10">
    <property type="entry name" value="Bromodomain-like"/>
    <property type="match status" value="1"/>
</dbReference>
<dbReference type="Pfam" id="PF15613">
    <property type="entry name" value="WSD"/>
    <property type="match status" value="1"/>
</dbReference>
<protein>
    <recommendedName>
        <fullName evidence="11">Bromodomain adjacent to zinc finger domain protein 1A</fullName>
    </recommendedName>
</protein>
<feature type="compositionally biased region" description="Basic residues" evidence="16">
    <location>
        <begin position="840"/>
        <end position="849"/>
    </location>
</feature>
<evidence type="ECO:0000256" key="6">
    <source>
        <dbReference type="ARBA" id="ARBA00023015"/>
    </source>
</evidence>
<keyword evidence="6" id="KW-0805">Transcription regulation</keyword>
<keyword evidence="5" id="KW-0862">Zinc</keyword>
<dbReference type="PRINTS" id="PR00503">
    <property type="entry name" value="BROMODOMAIN"/>
</dbReference>
<sequence length="1462" mass="169181">MPLLRKKIFEKQIVPDFLRDDEEVFYCEITNEIFRDYHEFSERMFLCNSMVWTCSMTGKSNLTYQEAVESEEHAKQCLKEFPSELKIPILYLATLTKRTSFGDMAEDIFIYIKERYFVGENLEASFTTNKWKECHILSVIAPNEEQYKNDIKTNGSVSPTERNFIPSANLYKYEIEHLDSEDTDISEIMIVDSAQLRRKKALFSRDKCKLFLKQYVEQDDRGIFIIKQAILDKFNISSVKWEMIFNGPLPNFQSSKNFEKAVNNKKKHKQETLSKYLEKNGFVMKRDGEAKVGKNNNLLEQMKKREEEFKIQKQLKEEQRLAEKQRKKEESNKLASYFRDWLKHKEDLELEDQKKLPTFTPVKSKCEKYFGNIVVILEFVHTFQKLLSTRDFFPGGFTLDVMERALTEKEVAGPLTDLIQMLLAAIFNCQEEESNNYNTGIENLKDINEEDLSKNVSIKEGTHLATLASRWPIKYQGLPLSRLPLYSLTVSEVLRLHLLSSGARIKESGAKWRYAQRGGYTNEDDPGLHLRLHQAHILRSLAVHNVVQLPISDKIDIIDCLINQLLSYADVRDVVEEKIEKIRVAKIDLRSARATERRREVEYGAEKIKAKKELKGDLNALQAALEKLKFEYDNKEFDNKQKIDKLMKVANDGQTLLGTDRAYRKYLRIESIPGIFINWENETAGLCLEKFTIQYPELTTAGKSELTSHIKKLYAPETSAKETSPTKSPKRTNGIRKSLSSSDVETTKELLLCTTNAVTCPVHNDNFSSSRWFFLYKKEQLEDLIDALNKRGIREGELKDFLVYEKDHLINLLYKTPISLLNPEVEISEEEKEERESRHNRPNGSTKKKDRYEDANLGYPLELKSEEVLENVLIENVLEMEEKVTAGGLGTLKMKDRDKWRNFLQNKQYSEFEALPKSEIDKENRHLKVKKQEKGKNNSRSSTPEVPDKKEEKEYQDPGKYLGSDVKVKSENLDEGVEQIESTKTAIRCLAHALCHVADAVDAKHMKRPLGHADVRANNKHKDEYDVLDRWQQSLLASTSFSQIFLHYGTLDSCVMWSRSALLARCQICRRQNNSENMLLCDSCNLGHHMYCLKPKLTIVPKGDWFCDKCKKEKEKQEKLLSPEPVKKRRRIFIEEEVEEEEEQDSGNVEDGEDQESSEGDLEEEEDEPTTDFKIELCKSCHSGGELVSCEKCQSGFHKECVEPPLRRLPRGPWTCPSCQKKDMKHERVYRERATETESDSDCDSGAVKLAGLVLKQRRCAAKANIKIHNFVKALQPHSKMDRFENEDSDGGGGSRVVRSSRREETREDLPLHNAALQELLSDVMKHEDAWPFIRPVQQKEVPDYYEVISNPMDFGTIKYKLNVGDYSTDSQVLKDVVLVFENCSTYNSSDADVYKCGMRLLKYLAKRAKQIGLKVPPELEEEEDEDLEPKPKRSEQNSITVVSSAVNFIRKRLFYRARRQS</sequence>
<evidence type="ECO:0000256" key="16">
    <source>
        <dbReference type="SAM" id="MobiDB-lite"/>
    </source>
</evidence>
<feature type="region of interest" description="Disordered" evidence="16">
    <location>
        <begin position="923"/>
        <end position="962"/>
    </location>
</feature>
<dbReference type="GO" id="GO:0006355">
    <property type="term" value="P:regulation of DNA-templated transcription"/>
    <property type="evidence" value="ECO:0007669"/>
    <property type="project" value="TreeGrafter"/>
</dbReference>
<dbReference type="CTD" id="387569"/>
<feature type="domain" description="PHD-type" evidence="18">
    <location>
        <begin position="1063"/>
        <end position="1113"/>
    </location>
</feature>
<dbReference type="InterPro" id="IPR018501">
    <property type="entry name" value="DDT_dom"/>
</dbReference>
<keyword evidence="4 13" id="KW-0863">Zinc-finger</keyword>
<keyword evidence="7 15" id="KW-0175">Coiled coil</keyword>
<dbReference type="FunCoup" id="A0A6J2Y048">
    <property type="interactions" value="1366"/>
</dbReference>
<feature type="domain" description="PHD-type" evidence="18">
    <location>
        <begin position="1175"/>
        <end position="1222"/>
    </location>
</feature>
<evidence type="ECO:0000256" key="13">
    <source>
        <dbReference type="PROSITE-ProRule" id="PRU00146"/>
    </source>
</evidence>
<dbReference type="InterPro" id="IPR036427">
    <property type="entry name" value="Bromodomain-like_sf"/>
</dbReference>
<evidence type="ECO:0000259" key="19">
    <source>
        <dbReference type="PROSITE" id="PS50827"/>
    </source>
</evidence>
<feature type="compositionally biased region" description="Acidic residues" evidence="16">
    <location>
        <begin position="1419"/>
        <end position="1428"/>
    </location>
</feature>
<dbReference type="InterPro" id="IPR011011">
    <property type="entry name" value="Znf_FYVE_PHD"/>
</dbReference>
<evidence type="ECO:0000256" key="8">
    <source>
        <dbReference type="ARBA" id="ARBA00023117"/>
    </source>
</evidence>
<keyword evidence="9" id="KW-0804">Transcription</keyword>
<evidence type="ECO:0000256" key="12">
    <source>
        <dbReference type="PROSITE-ProRule" id="PRU00035"/>
    </source>
</evidence>
<evidence type="ECO:0000256" key="11">
    <source>
        <dbReference type="ARBA" id="ARBA00068253"/>
    </source>
</evidence>
<feature type="compositionally biased region" description="Basic and acidic residues" evidence="16">
    <location>
        <begin position="923"/>
        <end position="936"/>
    </location>
</feature>
<dbReference type="InterPro" id="IPR001965">
    <property type="entry name" value="Znf_PHD"/>
</dbReference>
<comment type="subcellular location">
    <subcellularLocation>
        <location evidence="1 14">Nucleus</location>
    </subcellularLocation>
</comment>
<dbReference type="InterPro" id="IPR013136">
    <property type="entry name" value="WSTF_Acf1_Cbp146"/>
</dbReference>
<evidence type="ECO:0000256" key="1">
    <source>
        <dbReference type="ARBA" id="ARBA00004123"/>
    </source>
</evidence>
<dbReference type="SMART" id="SM00249">
    <property type="entry name" value="PHD"/>
    <property type="match status" value="2"/>
</dbReference>
<reference evidence="22" key="1">
    <citation type="submission" date="2025-08" db="UniProtKB">
        <authorList>
            <consortium name="RefSeq"/>
        </authorList>
    </citation>
    <scope>IDENTIFICATION</scope>
    <source>
        <tissue evidence="22">Gonads</tissue>
    </source>
</reference>
<dbReference type="InterPro" id="IPR028941">
    <property type="entry name" value="WHIM2_dom"/>
</dbReference>
<dbReference type="GO" id="GO:0000228">
    <property type="term" value="C:nuclear chromosome"/>
    <property type="evidence" value="ECO:0007669"/>
    <property type="project" value="TreeGrafter"/>
</dbReference>
<feature type="region of interest" description="Disordered" evidence="16">
    <location>
        <begin position="1418"/>
        <end position="1439"/>
    </location>
</feature>